<reference evidence="2 3" key="1">
    <citation type="submission" date="2020-05" db="EMBL/GenBank/DDBJ databases">
        <title>Genomic Encyclopedia of Type Strains, Phase IV (KMG-V): Genome sequencing to study the core and pangenomes of soil and plant-associated prokaryotes.</title>
        <authorList>
            <person name="Whitman W."/>
        </authorList>
    </citation>
    <scope>NUCLEOTIDE SEQUENCE [LARGE SCALE GENOMIC DNA]</scope>
    <source>
        <strain evidence="2 3">C29</strain>
    </source>
</reference>
<dbReference type="PANTHER" id="PTHR43581">
    <property type="entry name" value="ATP/GTP PHOSPHATASE"/>
    <property type="match status" value="1"/>
</dbReference>
<dbReference type="InterPro" id="IPR051396">
    <property type="entry name" value="Bact_Antivir_Def_Nuclease"/>
</dbReference>
<dbReference type="RefSeq" id="WP_173806524.1">
    <property type="nucleotide sequence ID" value="NZ_JABSNM010000016.1"/>
</dbReference>
<comment type="caution">
    <text evidence="2">The sequence shown here is derived from an EMBL/GenBank/DDBJ whole genome shotgun (WGS) entry which is preliminary data.</text>
</comment>
<dbReference type="PANTHER" id="PTHR43581:SF2">
    <property type="entry name" value="EXCINUCLEASE ATPASE SUBUNIT"/>
    <property type="match status" value="1"/>
</dbReference>
<evidence type="ECO:0000259" key="1">
    <source>
        <dbReference type="Pfam" id="PF13304"/>
    </source>
</evidence>
<gene>
    <name evidence="2" type="ORF">HNQ01_003316</name>
</gene>
<evidence type="ECO:0000313" key="2">
    <source>
        <dbReference type="EMBL" id="NRT57560.1"/>
    </source>
</evidence>
<dbReference type="Pfam" id="PF13304">
    <property type="entry name" value="AAA_21"/>
    <property type="match status" value="1"/>
</dbReference>
<dbReference type="InterPro" id="IPR027417">
    <property type="entry name" value="P-loop_NTPase"/>
</dbReference>
<proteinExistence type="predicted"/>
<dbReference type="Proteomes" id="UP001516061">
    <property type="component" value="Unassembled WGS sequence"/>
</dbReference>
<dbReference type="SUPFAM" id="SSF52540">
    <property type="entry name" value="P-loop containing nucleoside triphosphate hydrolases"/>
    <property type="match status" value="1"/>
</dbReference>
<dbReference type="Gene3D" id="3.40.50.300">
    <property type="entry name" value="P-loop containing nucleotide triphosphate hydrolases"/>
    <property type="match status" value="1"/>
</dbReference>
<keyword evidence="3" id="KW-1185">Reference proteome</keyword>
<name>A0ABX2G876_9BURK</name>
<evidence type="ECO:0000313" key="3">
    <source>
        <dbReference type="Proteomes" id="UP001516061"/>
    </source>
</evidence>
<dbReference type="EMBL" id="JABSNM010000016">
    <property type="protein sequence ID" value="NRT57560.1"/>
    <property type="molecule type" value="Genomic_DNA"/>
</dbReference>
<sequence>MTRLTSLYLENFVAFQHPLDWRAHSSLNVIIGENDTGKTHLLKLLYAMTRAIEEHAKKRAGPEPKELAEVLAGKLRWTFLPPKMELGRLVTRGSGNRLSVELGWNGSGHLKFAFGKDTVSRIVEMQTNNLPELDGHKASFLPPKEILSIFDAIVATRESQEIASFDDTYYDLVQDYRQPPTAGKWQDNIRNVFRHLEDVTGGGEVEMDKDGTIVFRRGKESFNMHQTAEGIKKIGILSRLMRNRRLTPTGGCMLFVDEPEVNLHPKAIVLFAEMLHEFAQSGIQVYLTTHSYFLLKRLEQLAREKATDYALLDLRKQPDGGGVTGTVTRLAQGLPMNPIVEESLRLFDRDVLLDLGA</sequence>
<accession>A0ABX2G876</accession>
<organism evidence="2 3">
    <name type="scientific">Sphaerotilus uruguayifluvii</name>
    <dbReference type="NCBI Taxonomy" id="2735897"/>
    <lineage>
        <taxon>Bacteria</taxon>
        <taxon>Pseudomonadati</taxon>
        <taxon>Pseudomonadota</taxon>
        <taxon>Betaproteobacteria</taxon>
        <taxon>Burkholderiales</taxon>
        <taxon>Sphaerotilaceae</taxon>
        <taxon>Sphaerotilus</taxon>
    </lineage>
</organism>
<dbReference type="InterPro" id="IPR003959">
    <property type="entry name" value="ATPase_AAA_core"/>
</dbReference>
<protein>
    <submittedName>
        <fullName evidence="2">AAA15 family ATPase/GTPase</fullName>
    </submittedName>
</protein>
<feature type="domain" description="ATPase AAA-type core" evidence="1">
    <location>
        <begin position="27"/>
        <end position="295"/>
    </location>
</feature>